<dbReference type="Proteomes" id="UP001597045">
    <property type="component" value="Unassembled WGS sequence"/>
</dbReference>
<accession>A0ABW3MPR1</accession>
<keyword evidence="2" id="KW-1185">Reference proteome</keyword>
<protein>
    <recommendedName>
        <fullName evidence="3">Tetracyclin repressor-like C-terminal domain-containing protein</fullName>
    </recommendedName>
</protein>
<organism evidence="1 2">
    <name type="scientific">Kibdelosporangium lantanae</name>
    <dbReference type="NCBI Taxonomy" id="1497396"/>
    <lineage>
        <taxon>Bacteria</taxon>
        <taxon>Bacillati</taxon>
        <taxon>Actinomycetota</taxon>
        <taxon>Actinomycetes</taxon>
        <taxon>Pseudonocardiales</taxon>
        <taxon>Pseudonocardiaceae</taxon>
        <taxon>Kibdelosporangium</taxon>
    </lineage>
</organism>
<reference evidence="2" key="1">
    <citation type="journal article" date="2019" name="Int. J. Syst. Evol. Microbiol.">
        <title>The Global Catalogue of Microorganisms (GCM) 10K type strain sequencing project: providing services to taxonomists for standard genome sequencing and annotation.</title>
        <authorList>
            <consortium name="The Broad Institute Genomics Platform"/>
            <consortium name="The Broad Institute Genome Sequencing Center for Infectious Disease"/>
            <person name="Wu L."/>
            <person name="Ma J."/>
        </authorList>
    </citation>
    <scope>NUCLEOTIDE SEQUENCE [LARGE SCALE GENOMIC DNA]</scope>
    <source>
        <strain evidence="2">JCM 31486</strain>
    </source>
</reference>
<comment type="caution">
    <text evidence="1">The sequence shown here is derived from an EMBL/GenBank/DDBJ whole genome shotgun (WGS) entry which is preliminary data.</text>
</comment>
<evidence type="ECO:0008006" key="3">
    <source>
        <dbReference type="Google" id="ProtNLM"/>
    </source>
</evidence>
<evidence type="ECO:0000313" key="1">
    <source>
        <dbReference type="EMBL" id="MFD1052575.1"/>
    </source>
</evidence>
<evidence type="ECO:0000313" key="2">
    <source>
        <dbReference type="Proteomes" id="UP001597045"/>
    </source>
</evidence>
<dbReference type="EMBL" id="JBHTIS010004542">
    <property type="protein sequence ID" value="MFD1052575.1"/>
    <property type="molecule type" value="Genomic_DNA"/>
</dbReference>
<proteinExistence type="predicted"/>
<gene>
    <name evidence="1" type="ORF">ACFQ1S_46775</name>
</gene>
<sequence>MLARILNGLVFDQLTLPDKVLSEQELTDLLNRLLGLVFDT</sequence>
<name>A0ABW3MPR1_9PSEU</name>